<keyword evidence="3" id="KW-1185">Reference proteome</keyword>
<evidence type="ECO:0000313" key="3">
    <source>
        <dbReference type="Proteomes" id="UP000554235"/>
    </source>
</evidence>
<accession>A0A8H4PKG7</accession>
<name>A0A8H4PKG7_9HYPO</name>
<organism evidence="2 3">
    <name type="scientific">Fusarium albosuccineum</name>
    <dbReference type="NCBI Taxonomy" id="1237068"/>
    <lineage>
        <taxon>Eukaryota</taxon>
        <taxon>Fungi</taxon>
        <taxon>Dikarya</taxon>
        <taxon>Ascomycota</taxon>
        <taxon>Pezizomycotina</taxon>
        <taxon>Sordariomycetes</taxon>
        <taxon>Hypocreomycetidae</taxon>
        <taxon>Hypocreales</taxon>
        <taxon>Nectriaceae</taxon>
        <taxon>Fusarium</taxon>
        <taxon>Fusarium decemcellulare species complex</taxon>
    </lineage>
</organism>
<evidence type="ECO:0000313" key="2">
    <source>
        <dbReference type="EMBL" id="KAF4467867.1"/>
    </source>
</evidence>
<dbReference type="AlphaFoldDB" id="A0A8H4PKG7"/>
<gene>
    <name evidence="2" type="ORF">FALBO_5254</name>
</gene>
<feature type="region of interest" description="Disordered" evidence="1">
    <location>
        <begin position="1"/>
        <end position="45"/>
    </location>
</feature>
<protein>
    <recommendedName>
        <fullName evidence="4">C2H2-type domain-containing protein</fullName>
    </recommendedName>
</protein>
<comment type="caution">
    <text evidence="2">The sequence shown here is derived from an EMBL/GenBank/DDBJ whole genome shotgun (WGS) entry which is preliminary data.</text>
</comment>
<proteinExistence type="predicted"/>
<dbReference type="Proteomes" id="UP000554235">
    <property type="component" value="Unassembled WGS sequence"/>
</dbReference>
<evidence type="ECO:0008006" key="4">
    <source>
        <dbReference type="Google" id="ProtNLM"/>
    </source>
</evidence>
<dbReference type="OrthoDB" id="610608at2759"/>
<dbReference type="EMBL" id="JAADYS010000685">
    <property type="protein sequence ID" value="KAF4467867.1"/>
    <property type="molecule type" value="Genomic_DNA"/>
</dbReference>
<reference evidence="2 3" key="1">
    <citation type="submission" date="2020-01" db="EMBL/GenBank/DDBJ databases">
        <title>Identification and distribution of gene clusters putatively required for synthesis of sphingolipid metabolism inhibitors in phylogenetically diverse species of the filamentous fungus Fusarium.</title>
        <authorList>
            <person name="Kim H.-S."/>
            <person name="Busman M."/>
            <person name="Brown D.W."/>
            <person name="Divon H."/>
            <person name="Uhlig S."/>
            <person name="Proctor R.H."/>
        </authorList>
    </citation>
    <scope>NUCLEOTIDE SEQUENCE [LARGE SCALE GENOMIC DNA]</scope>
    <source>
        <strain evidence="2 3">NRRL 20459</strain>
    </source>
</reference>
<evidence type="ECO:0000256" key="1">
    <source>
        <dbReference type="SAM" id="MobiDB-lite"/>
    </source>
</evidence>
<sequence length="183" mass="21026">MDVGGLPIGPSYGRDPCFPEGSQRKKAPDQLEDPASARQKIDGPYSCPYRKQNPWMFNTPYHDVAPLPCIRCGSPFRRSDDLEAHQESGICFEDRARNANAYDRGISESVETRLRDRRARHAVLDWKSLWETIFPGSDHIPSHEFVPIVEAHETWRYFFQQLSEVSYMESVPDTQYVSSVAQF</sequence>